<organism evidence="6">
    <name type="scientific">bioreactor metagenome</name>
    <dbReference type="NCBI Taxonomy" id="1076179"/>
    <lineage>
        <taxon>unclassified sequences</taxon>
        <taxon>metagenomes</taxon>
        <taxon>ecological metagenomes</taxon>
    </lineage>
</organism>
<keyword evidence="6" id="KW-0560">Oxidoreductase</keyword>
<dbReference type="Pfam" id="PF13187">
    <property type="entry name" value="Fer4_9"/>
    <property type="match status" value="1"/>
</dbReference>
<dbReference type="EC" id="1.6.5.11" evidence="6"/>
<feature type="domain" description="4Fe-4S ferredoxin-type" evidence="5">
    <location>
        <begin position="30"/>
        <end position="59"/>
    </location>
</feature>
<dbReference type="AlphaFoldDB" id="A0A644V535"/>
<name>A0A644V535_9ZZZZ</name>
<evidence type="ECO:0000256" key="1">
    <source>
        <dbReference type="ARBA" id="ARBA00022485"/>
    </source>
</evidence>
<dbReference type="PIRSF" id="PIRSF005658">
    <property type="entry name" value="FwdF"/>
    <property type="match status" value="1"/>
</dbReference>
<dbReference type="InterPro" id="IPR017900">
    <property type="entry name" value="4Fe4S_Fe_S_CS"/>
</dbReference>
<dbReference type="GO" id="GO:0016491">
    <property type="term" value="F:oxidoreductase activity"/>
    <property type="evidence" value="ECO:0007669"/>
    <property type="project" value="UniProtKB-KW"/>
</dbReference>
<dbReference type="InterPro" id="IPR050572">
    <property type="entry name" value="Fe-S_Ferredoxin"/>
</dbReference>
<dbReference type="PROSITE" id="PS51379">
    <property type="entry name" value="4FE4S_FER_2"/>
    <property type="match status" value="8"/>
</dbReference>
<dbReference type="PANTHER" id="PTHR43687">
    <property type="entry name" value="ADENYLYLSULFATE REDUCTASE, BETA SUBUNIT"/>
    <property type="match status" value="1"/>
</dbReference>
<comment type="caution">
    <text evidence="6">The sequence shown here is derived from an EMBL/GenBank/DDBJ whole genome shotgun (WGS) entry which is preliminary data.</text>
</comment>
<keyword evidence="3" id="KW-0408">Iron</keyword>
<dbReference type="GO" id="GO:0046872">
    <property type="term" value="F:metal ion binding"/>
    <property type="evidence" value="ECO:0007669"/>
    <property type="project" value="UniProtKB-KW"/>
</dbReference>
<reference evidence="6" key="1">
    <citation type="submission" date="2019-08" db="EMBL/GenBank/DDBJ databases">
        <authorList>
            <person name="Kucharzyk K."/>
            <person name="Murdoch R.W."/>
            <person name="Higgins S."/>
            <person name="Loffler F."/>
        </authorList>
    </citation>
    <scope>NUCLEOTIDE SEQUENCE</scope>
</reference>
<accession>A0A644V535</accession>
<feature type="domain" description="4Fe-4S ferredoxin-type" evidence="5">
    <location>
        <begin position="275"/>
        <end position="305"/>
    </location>
</feature>
<proteinExistence type="predicted"/>
<sequence>MAMSTMYPKFSTKTDGDNIIMEQKLLAKVSHLVLKKNVCTGCGICSEACPKEAIVLGLVGAVRRGAVTTEAPISVDPAKCSYCGVCVILCPFNALGLEVDGEPSLPILEQEGFPQYDITAEIDESKCNRCTICHEVCPNDAIIRDVPTFEGVDAADGAKRQAALTGKTTFVVDKEKCTVCGICAALCPALSVDRVPFYAETAKSLGDIVWDEKLCNACQVCALACPTEAIKVERVVESNKLPGKVTIDVENCCTCSWCEKTCPTEAVTIKKFFDGEISFNAEKCPAGCSTCVEVCPCNAIYLPSPAPAVGMKKEKEAVIAVNKDLCIFCGACVNACPSEDVIRLKRTEIRVKGPETDLFKKIAEKLYVPRTSKVRETSGHVEVKKLE</sequence>
<feature type="domain" description="4Fe-4S ferredoxin-type" evidence="5">
    <location>
        <begin position="71"/>
        <end position="100"/>
    </location>
</feature>
<dbReference type="PROSITE" id="PS00198">
    <property type="entry name" value="4FE4S_FER_1"/>
    <property type="match status" value="5"/>
</dbReference>
<dbReference type="InterPro" id="IPR043256">
    <property type="entry name" value="MvhB-like"/>
</dbReference>
<dbReference type="Pfam" id="PF12838">
    <property type="entry name" value="Fer4_7"/>
    <property type="match status" value="2"/>
</dbReference>
<dbReference type="EMBL" id="VSSQ01000222">
    <property type="protein sequence ID" value="MPL86448.1"/>
    <property type="molecule type" value="Genomic_DNA"/>
</dbReference>
<protein>
    <submittedName>
        <fullName evidence="6">NAD(P)H-quinone oxidoreductase subunit I, chloroplastic</fullName>
        <ecNumber evidence="6">1.6.5.11</ecNumber>
    </submittedName>
</protein>
<feature type="domain" description="4Fe-4S ferredoxin-type" evidence="5">
    <location>
        <begin position="206"/>
        <end position="235"/>
    </location>
</feature>
<keyword evidence="1" id="KW-0004">4Fe-4S</keyword>
<dbReference type="Gene3D" id="3.30.70.20">
    <property type="match status" value="6"/>
</dbReference>
<feature type="domain" description="4Fe-4S ferredoxin-type" evidence="5">
    <location>
        <begin position="118"/>
        <end position="147"/>
    </location>
</feature>
<evidence type="ECO:0000313" key="6">
    <source>
        <dbReference type="EMBL" id="MPL86448.1"/>
    </source>
</evidence>
<dbReference type="InterPro" id="IPR017896">
    <property type="entry name" value="4Fe4S_Fe-S-bd"/>
</dbReference>
<evidence type="ECO:0000256" key="2">
    <source>
        <dbReference type="ARBA" id="ARBA00022723"/>
    </source>
</evidence>
<feature type="domain" description="4Fe-4S ferredoxin-type" evidence="5">
    <location>
        <begin position="168"/>
        <end position="197"/>
    </location>
</feature>
<keyword evidence="4" id="KW-0411">Iron-sulfur</keyword>
<gene>
    <name evidence="6" type="primary">ndhI_42</name>
    <name evidence="6" type="ORF">SDC9_32428</name>
</gene>
<dbReference type="SUPFAM" id="SSF54862">
    <property type="entry name" value="4Fe-4S ferredoxins"/>
    <property type="match status" value="1"/>
</dbReference>
<evidence type="ECO:0000256" key="3">
    <source>
        <dbReference type="ARBA" id="ARBA00023004"/>
    </source>
</evidence>
<dbReference type="Pfam" id="PF00037">
    <property type="entry name" value="Fer4"/>
    <property type="match status" value="1"/>
</dbReference>
<evidence type="ECO:0000259" key="5">
    <source>
        <dbReference type="PROSITE" id="PS51379"/>
    </source>
</evidence>
<feature type="domain" description="4Fe-4S ferredoxin-type" evidence="5">
    <location>
        <begin position="317"/>
        <end position="347"/>
    </location>
</feature>
<dbReference type="CDD" id="cd10549">
    <property type="entry name" value="MtMvhB_like"/>
    <property type="match status" value="2"/>
</dbReference>
<dbReference type="PANTHER" id="PTHR43687:SF1">
    <property type="entry name" value="FERREDOXIN III"/>
    <property type="match status" value="1"/>
</dbReference>
<keyword evidence="2" id="KW-0479">Metal-binding</keyword>
<dbReference type="GO" id="GO:0051539">
    <property type="term" value="F:4 iron, 4 sulfur cluster binding"/>
    <property type="evidence" value="ECO:0007669"/>
    <property type="project" value="UniProtKB-KW"/>
</dbReference>
<feature type="domain" description="4Fe-4S ferredoxin-type" evidence="5">
    <location>
        <begin position="243"/>
        <end position="272"/>
    </location>
</feature>
<evidence type="ECO:0000256" key="4">
    <source>
        <dbReference type="ARBA" id="ARBA00023014"/>
    </source>
</evidence>